<proteinExistence type="predicted"/>
<dbReference type="RefSeq" id="WP_126232523.1">
    <property type="nucleotide sequence ID" value="NZ_PRBV01000021.1"/>
</dbReference>
<sequence>MNKLEKLIKVAEALEQGSRHFTEKDAFAIRDIMLPFISEIASEIIDEESDKVVYSTFGEGETKNGQSMTVWFEVDTSSIRAEKLVDKLKKYCILINRGKWKEIKGKIEDLGYHNSYMNPFEFVKIVGARFHIVSRVLIPYTVNWGSSNETCSKNDDNIGIQVVESLGSCKLASGGNWLTSFTDVKVLKSALEKLTSFNPPKLVDNSDCKSVILALIKTKGLKDKVLQIIDRLTVSTGGDIKQFQTKFMQEVNDLLEAK</sequence>
<dbReference type="EMBL" id="PRBV01000021">
    <property type="protein sequence ID" value="RTJ78029.1"/>
    <property type="molecule type" value="Genomic_DNA"/>
</dbReference>
<accession>A0A431E9X6</accession>
<reference evidence="1 2" key="1">
    <citation type="journal article" date="2019" name="Appl. Environ. Microbiol.">
        <title>Population genetics and characterization of Campylobacter jejuni isolates in western jackdaws and game birds in Finland.</title>
        <authorList>
            <person name="Kovanen S."/>
            <person name="Rossi M."/>
            <person name="Pohja-Mykra M."/>
            <person name="Nieminen T."/>
            <person name="Raunio-Saarnisto M."/>
            <person name="Sauvala M."/>
            <person name="Fredriksson-Ahomaa M."/>
            <person name="Hanninen M.L."/>
            <person name="Kivisto R."/>
        </authorList>
    </citation>
    <scope>NUCLEOTIDE SEQUENCE [LARGE SCALE GENOMIC DNA]</scope>
    <source>
        <strain evidence="1 2">CB313</strain>
    </source>
</reference>
<name>A0A431E9X6_CAMJU</name>
<protein>
    <submittedName>
        <fullName evidence="1">Uncharacterized protein</fullName>
    </submittedName>
</protein>
<dbReference type="AlphaFoldDB" id="A0A431E9X6"/>
<evidence type="ECO:0000313" key="1">
    <source>
        <dbReference type="EMBL" id="RTJ78029.1"/>
    </source>
</evidence>
<comment type="caution">
    <text evidence="1">The sequence shown here is derived from an EMBL/GenBank/DDBJ whole genome shotgun (WGS) entry which is preliminary data.</text>
</comment>
<gene>
    <name evidence="1" type="ORF">C3H57_09485</name>
</gene>
<organism evidence="1 2">
    <name type="scientific">Campylobacter jejuni</name>
    <dbReference type="NCBI Taxonomy" id="197"/>
    <lineage>
        <taxon>Bacteria</taxon>
        <taxon>Pseudomonadati</taxon>
        <taxon>Campylobacterota</taxon>
        <taxon>Epsilonproteobacteria</taxon>
        <taxon>Campylobacterales</taxon>
        <taxon>Campylobacteraceae</taxon>
        <taxon>Campylobacter</taxon>
    </lineage>
</organism>
<dbReference type="Proteomes" id="UP000288507">
    <property type="component" value="Unassembled WGS sequence"/>
</dbReference>
<evidence type="ECO:0000313" key="2">
    <source>
        <dbReference type="Proteomes" id="UP000288507"/>
    </source>
</evidence>